<comment type="caution">
    <text evidence="1">The sequence shown here is derived from an EMBL/GenBank/DDBJ whole genome shotgun (WGS) entry which is preliminary data.</text>
</comment>
<evidence type="ECO:0000313" key="1">
    <source>
        <dbReference type="EMBL" id="EEF62392.1"/>
    </source>
</evidence>
<dbReference type="EMBL" id="ABOX02000005">
    <property type="protein sequence ID" value="EEF62392.1"/>
    <property type="molecule type" value="Genomic_DNA"/>
</dbReference>
<name>B9XD46_PEDPL</name>
<accession>B9XD46</accession>
<gene>
    <name evidence="1" type="ORF">Cflav_PD5027</name>
</gene>
<protein>
    <submittedName>
        <fullName evidence="1">Uncharacterized protein</fullName>
    </submittedName>
</protein>
<dbReference type="AlphaFoldDB" id="B9XD46"/>
<reference evidence="1 2" key="1">
    <citation type="journal article" date="2011" name="J. Bacteriol.">
        <title>Genome sequence of 'Pedosphaera parvula' Ellin514, an aerobic Verrucomicrobial isolate from pasture soil.</title>
        <authorList>
            <person name="Kant R."/>
            <person name="van Passel M.W."/>
            <person name="Sangwan P."/>
            <person name="Palva A."/>
            <person name="Lucas S."/>
            <person name="Copeland A."/>
            <person name="Lapidus A."/>
            <person name="Glavina Del Rio T."/>
            <person name="Dalin E."/>
            <person name="Tice H."/>
            <person name="Bruce D."/>
            <person name="Goodwin L."/>
            <person name="Pitluck S."/>
            <person name="Chertkov O."/>
            <person name="Larimer F.W."/>
            <person name="Land M.L."/>
            <person name="Hauser L."/>
            <person name="Brettin T.S."/>
            <person name="Detter J.C."/>
            <person name="Han S."/>
            <person name="de Vos W.M."/>
            <person name="Janssen P.H."/>
            <person name="Smidt H."/>
        </authorList>
    </citation>
    <scope>NUCLEOTIDE SEQUENCE [LARGE SCALE GENOMIC DNA]</scope>
    <source>
        <strain evidence="1 2">Ellin514</strain>
    </source>
</reference>
<keyword evidence="2" id="KW-1185">Reference proteome</keyword>
<dbReference type="Proteomes" id="UP000003688">
    <property type="component" value="Unassembled WGS sequence"/>
</dbReference>
<organism evidence="1 2">
    <name type="scientific">Pedosphaera parvula (strain Ellin514)</name>
    <dbReference type="NCBI Taxonomy" id="320771"/>
    <lineage>
        <taxon>Bacteria</taxon>
        <taxon>Pseudomonadati</taxon>
        <taxon>Verrucomicrobiota</taxon>
        <taxon>Pedosphaerae</taxon>
        <taxon>Pedosphaerales</taxon>
        <taxon>Pedosphaeraceae</taxon>
        <taxon>Pedosphaera</taxon>
    </lineage>
</organism>
<evidence type="ECO:0000313" key="2">
    <source>
        <dbReference type="Proteomes" id="UP000003688"/>
    </source>
</evidence>
<proteinExistence type="predicted"/>
<sequence length="73" mass="8728">MPILLQNHDRKLLIISHLRITYAIRLIYLTNQNRKVFRRSIKDSFTSTASVENTNFEHKTSHNSSFLLLRKMR</sequence>